<dbReference type="Proteomes" id="UP000664628">
    <property type="component" value="Unassembled WGS sequence"/>
</dbReference>
<protein>
    <submittedName>
        <fullName evidence="2">Uncharacterized protein</fullName>
    </submittedName>
</protein>
<name>A0ABS3JQA7_9BACT</name>
<keyword evidence="3" id="KW-1185">Reference proteome</keyword>
<gene>
    <name evidence="2" type="ORF">J2I46_26655</name>
</gene>
<dbReference type="EMBL" id="JAFMYW010000010">
    <property type="protein sequence ID" value="MBO0952191.1"/>
    <property type="molecule type" value="Genomic_DNA"/>
</dbReference>
<sequence length="155" mass="17944">METKSTNRKTFQLTENSQQLGELIYEHLFSFKAKIKLQDSEFISIQPVGFFKTGVSVTKNGAELVNLTMNWRGHISISFRDGQEYMLKPTGMFYNKFVIENKAGERLIQLDPKFSWSKFDYNYDIQSDKKSQDILLILLGVYASNYFISFMSGMA</sequence>
<keyword evidence="1" id="KW-0812">Transmembrane</keyword>
<evidence type="ECO:0000313" key="3">
    <source>
        <dbReference type="Proteomes" id="UP000664628"/>
    </source>
</evidence>
<evidence type="ECO:0000313" key="2">
    <source>
        <dbReference type="EMBL" id="MBO0952191.1"/>
    </source>
</evidence>
<evidence type="ECO:0000256" key="1">
    <source>
        <dbReference type="SAM" id="Phobius"/>
    </source>
</evidence>
<comment type="caution">
    <text evidence="2">The sequence shown here is derived from an EMBL/GenBank/DDBJ whole genome shotgun (WGS) entry which is preliminary data.</text>
</comment>
<organism evidence="2 3">
    <name type="scientific">Fibrella forsythiae</name>
    <dbReference type="NCBI Taxonomy" id="2817061"/>
    <lineage>
        <taxon>Bacteria</taxon>
        <taxon>Pseudomonadati</taxon>
        <taxon>Bacteroidota</taxon>
        <taxon>Cytophagia</taxon>
        <taxon>Cytophagales</taxon>
        <taxon>Spirosomataceae</taxon>
        <taxon>Fibrella</taxon>
    </lineage>
</organism>
<accession>A0ABS3JQA7</accession>
<keyword evidence="1" id="KW-0472">Membrane</keyword>
<reference evidence="2 3" key="1">
    <citation type="submission" date="2021-03" db="EMBL/GenBank/DDBJ databases">
        <title>Fibrella sp. HMF5405 genome sequencing and assembly.</title>
        <authorList>
            <person name="Kang H."/>
            <person name="Kim H."/>
            <person name="Bae S."/>
            <person name="Joh K."/>
        </authorList>
    </citation>
    <scope>NUCLEOTIDE SEQUENCE [LARGE SCALE GENOMIC DNA]</scope>
    <source>
        <strain evidence="2 3">HMF5405</strain>
    </source>
</reference>
<feature type="transmembrane region" description="Helical" evidence="1">
    <location>
        <begin position="134"/>
        <end position="154"/>
    </location>
</feature>
<keyword evidence="1" id="KW-1133">Transmembrane helix</keyword>
<proteinExistence type="predicted"/>
<dbReference type="RefSeq" id="WP_207332142.1">
    <property type="nucleotide sequence ID" value="NZ_JAFMYW010000010.1"/>
</dbReference>